<keyword evidence="5 8" id="KW-0812">Transmembrane</keyword>
<keyword evidence="7 8" id="KW-0472">Membrane</keyword>
<keyword evidence="3 8" id="KW-0813">Transport</keyword>
<proteinExistence type="inferred from homology"/>
<feature type="transmembrane region" description="Helical" evidence="8">
    <location>
        <begin position="187"/>
        <end position="205"/>
    </location>
</feature>
<dbReference type="AlphaFoldDB" id="A0A034VKS1"/>
<evidence type="ECO:0000313" key="10">
    <source>
        <dbReference type="EMBL" id="JAC43079.1"/>
    </source>
</evidence>
<accession>A0A034VKS1</accession>
<evidence type="ECO:0000256" key="5">
    <source>
        <dbReference type="ARBA" id="ARBA00022692"/>
    </source>
</evidence>
<feature type="transmembrane region" description="Helical" evidence="8">
    <location>
        <begin position="611"/>
        <end position="629"/>
    </location>
</feature>
<evidence type="ECO:0000256" key="7">
    <source>
        <dbReference type="ARBA" id="ARBA00023136"/>
    </source>
</evidence>
<dbReference type="GO" id="GO:0005315">
    <property type="term" value="F:phosphate transmembrane transporter activity"/>
    <property type="evidence" value="ECO:0007669"/>
    <property type="project" value="InterPro"/>
</dbReference>
<dbReference type="GO" id="GO:0016020">
    <property type="term" value="C:membrane"/>
    <property type="evidence" value="ECO:0007669"/>
    <property type="project" value="UniProtKB-SubCell"/>
</dbReference>
<evidence type="ECO:0000256" key="8">
    <source>
        <dbReference type="RuleBase" id="RU363058"/>
    </source>
</evidence>
<dbReference type="OrthoDB" id="260807at2759"/>
<evidence type="ECO:0000256" key="2">
    <source>
        <dbReference type="ARBA" id="ARBA00009916"/>
    </source>
</evidence>
<protein>
    <recommendedName>
        <fullName evidence="8">Phosphate transporter</fullName>
    </recommendedName>
</protein>
<comment type="subcellular location">
    <subcellularLocation>
        <location evidence="1 8">Membrane</location>
        <topology evidence="1 8">Multi-pass membrane protein</topology>
    </subcellularLocation>
</comment>
<feature type="transmembrane region" description="Helical" evidence="8">
    <location>
        <begin position="7"/>
        <end position="26"/>
    </location>
</feature>
<gene>
    <name evidence="10" type="primary">S20AA</name>
</gene>
<keyword evidence="6 8" id="KW-1133">Transmembrane helix</keyword>
<comment type="similarity">
    <text evidence="2 8">Belongs to the inorganic phosphate transporter (PiT) (TC 2.A.20) family.</text>
</comment>
<reference evidence="10" key="1">
    <citation type="journal article" date="2014" name="BMC Genomics">
        <title>Characterizing the developmental transcriptome of the oriental fruit fly, Bactrocera dorsalis (Diptera: Tephritidae) through comparative genomic analysis with Drosophila melanogaster utilizing modENCODE datasets.</title>
        <authorList>
            <person name="Geib S.M."/>
            <person name="Calla B."/>
            <person name="Hall B."/>
            <person name="Hou S."/>
            <person name="Manoukis N.C."/>
        </authorList>
    </citation>
    <scope>NUCLEOTIDE SEQUENCE</scope>
    <source>
        <strain evidence="10">Punador</strain>
    </source>
</reference>
<feature type="transmembrane region" description="Helical" evidence="8">
    <location>
        <begin position="46"/>
        <end position="68"/>
    </location>
</feature>
<feature type="transmembrane region" description="Helical" evidence="8">
    <location>
        <begin position="649"/>
        <end position="667"/>
    </location>
</feature>
<dbReference type="Pfam" id="PF01384">
    <property type="entry name" value="PHO4"/>
    <property type="match status" value="1"/>
</dbReference>
<dbReference type="EMBL" id="GAKP01015874">
    <property type="protein sequence ID" value="JAC43078.1"/>
    <property type="molecule type" value="Transcribed_RNA"/>
</dbReference>
<comment type="function">
    <text evidence="8">Sodium-phosphate symporter.</text>
</comment>
<evidence type="ECO:0000256" key="6">
    <source>
        <dbReference type="ARBA" id="ARBA00022989"/>
    </source>
</evidence>
<dbReference type="PANTHER" id="PTHR11101:SF80">
    <property type="entry name" value="PHOSPHATE TRANSPORTER"/>
    <property type="match status" value="1"/>
</dbReference>
<sequence length="802" mass="84386">MDALSPDLLWMVVLGFLIAFVLAFGIGANDVANSFGTSVGSGVLTIRQACVLATICEISGAVLIGYKVSDTMRKGILEVGLYEGAEEELMLGCVAALASSAIWLLVATFLKLPISGTHSIVGSTIGFSLVARGTQGLKWSTLATIVGSWFISPVMSGLVSILLFLAIRKFILRARDPLKAGFRSLPIFYGVTFFINVISVVLDGPKLLYMDNIPTGIAIGASVALSLLVALLTQLIVVPIQKRKIAKQLRAQNPVKFNFEDSVESSPSGSPKKNRRPLSLVSDGKQLPAIAEITELVSLTDNSPKTFKLAPYGLNKNGHVTTPNHGYTADGYKINPEIIKKAEDLLGKASLDNTDLTITSLNFIDEQYQNGNGNGLLQNSNRNNNTNGIVMNGAGKASQLQDYFKPGVKSPLLDTKSFEHSNELPAHQQQLLESNQSPGCVANNIITQTAMDTSTTNTATTTLITPAALAIAPNGDGHSRISDVIVTQATTTTLEPITTSTTAKKVLKVVESGSSLEMMITSTLSPNSSKIPLIESKELIQDFKPTGDASAHNDEESEEVSMLFSFLQILTATFGSFAHGGNDVSNAIGPLIALYMIYREGSVMQKAESPIYILIYGGIGISVGLWLWGRRVIETIGNDLTKITSSTGFTIEVGAAITVLLASKIGLPISTTHCKVGSVVFVGHVSGKGHKPAKAGFSKEASVEGAVITSSTATTPTTTNANEISAKMTVSSSTSANAIANGAGGVQAVATGGDTVAAAGVAVGAVDWHLFRNIAYAWIVTVPVTALLSAGIMFLMCSIVLA</sequence>
<evidence type="ECO:0000256" key="9">
    <source>
        <dbReference type="SAM" id="MobiDB-lite"/>
    </source>
</evidence>
<feature type="region of interest" description="Disordered" evidence="9">
    <location>
        <begin position="260"/>
        <end position="279"/>
    </location>
</feature>
<dbReference type="PANTHER" id="PTHR11101">
    <property type="entry name" value="PHOSPHATE TRANSPORTER"/>
    <property type="match status" value="1"/>
</dbReference>
<feature type="transmembrane region" description="Helical" evidence="8">
    <location>
        <begin position="775"/>
        <end position="801"/>
    </location>
</feature>
<dbReference type="EMBL" id="GAKP01015873">
    <property type="protein sequence ID" value="JAC43079.1"/>
    <property type="molecule type" value="Transcribed_RNA"/>
</dbReference>
<name>A0A034VKS1_BACDO</name>
<feature type="transmembrane region" description="Helical" evidence="8">
    <location>
        <begin position="89"/>
        <end position="110"/>
    </location>
</feature>
<keyword evidence="4 8" id="KW-0592">Phosphate transport</keyword>
<evidence type="ECO:0000256" key="4">
    <source>
        <dbReference type="ARBA" id="ARBA00022592"/>
    </source>
</evidence>
<dbReference type="InterPro" id="IPR001204">
    <property type="entry name" value="Phos_transporter"/>
</dbReference>
<evidence type="ECO:0000256" key="1">
    <source>
        <dbReference type="ARBA" id="ARBA00004141"/>
    </source>
</evidence>
<dbReference type="GO" id="GO:0035435">
    <property type="term" value="P:phosphate ion transmembrane transport"/>
    <property type="evidence" value="ECO:0007669"/>
    <property type="project" value="TreeGrafter"/>
</dbReference>
<feature type="transmembrane region" description="Helical" evidence="8">
    <location>
        <begin position="146"/>
        <end position="167"/>
    </location>
</feature>
<feature type="transmembrane region" description="Helical" evidence="8">
    <location>
        <begin position="217"/>
        <end position="240"/>
    </location>
</feature>
<evidence type="ECO:0000256" key="3">
    <source>
        <dbReference type="ARBA" id="ARBA00022448"/>
    </source>
</evidence>
<organism evidence="10">
    <name type="scientific">Bactrocera dorsalis</name>
    <name type="common">Oriental fruit fly</name>
    <name type="synonym">Dacus dorsalis</name>
    <dbReference type="NCBI Taxonomy" id="27457"/>
    <lineage>
        <taxon>Eukaryota</taxon>
        <taxon>Metazoa</taxon>
        <taxon>Ecdysozoa</taxon>
        <taxon>Arthropoda</taxon>
        <taxon>Hexapoda</taxon>
        <taxon>Insecta</taxon>
        <taxon>Pterygota</taxon>
        <taxon>Neoptera</taxon>
        <taxon>Endopterygota</taxon>
        <taxon>Diptera</taxon>
        <taxon>Brachycera</taxon>
        <taxon>Muscomorpha</taxon>
        <taxon>Tephritoidea</taxon>
        <taxon>Tephritidae</taxon>
        <taxon>Bactrocera</taxon>
        <taxon>Bactrocera</taxon>
    </lineage>
</organism>